<organism evidence="3 4">
    <name type="scientific">Puccinia striiformis f. sp. tritici PST-78</name>
    <dbReference type="NCBI Taxonomy" id="1165861"/>
    <lineage>
        <taxon>Eukaryota</taxon>
        <taxon>Fungi</taxon>
        <taxon>Dikarya</taxon>
        <taxon>Basidiomycota</taxon>
        <taxon>Pucciniomycotina</taxon>
        <taxon>Pucciniomycetes</taxon>
        <taxon>Pucciniales</taxon>
        <taxon>Pucciniaceae</taxon>
        <taxon>Puccinia</taxon>
    </lineage>
</organism>
<proteinExistence type="predicted"/>
<dbReference type="GO" id="GO:0003924">
    <property type="term" value="F:GTPase activity"/>
    <property type="evidence" value="ECO:0007669"/>
    <property type="project" value="InterPro"/>
</dbReference>
<dbReference type="PANTHER" id="PTHR24072">
    <property type="entry name" value="RHO FAMILY GTPASE"/>
    <property type="match status" value="1"/>
</dbReference>
<feature type="non-terminal residue" evidence="3">
    <location>
        <position position="1"/>
    </location>
</feature>
<dbReference type="Pfam" id="PF00071">
    <property type="entry name" value="Ras"/>
    <property type="match status" value="1"/>
</dbReference>
<dbReference type="InterPro" id="IPR003578">
    <property type="entry name" value="Small_GTPase_Rho"/>
</dbReference>
<reference evidence="4" key="1">
    <citation type="submission" date="2014-03" db="EMBL/GenBank/DDBJ databases">
        <title>The Genome Sequence of Puccinia striiformis f. sp. tritici PST-78.</title>
        <authorList>
            <consortium name="The Broad Institute Genome Sequencing Platform"/>
            <person name="Cuomo C."/>
            <person name="Hulbert S."/>
            <person name="Chen X."/>
            <person name="Walker B."/>
            <person name="Young S.K."/>
            <person name="Zeng Q."/>
            <person name="Gargeya S."/>
            <person name="Fitzgerald M."/>
            <person name="Haas B."/>
            <person name="Abouelleil A."/>
            <person name="Alvarado L."/>
            <person name="Arachchi H.M."/>
            <person name="Berlin A.M."/>
            <person name="Chapman S.B."/>
            <person name="Goldberg J."/>
            <person name="Griggs A."/>
            <person name="Gujja S."/>
            <person name="Hansen M."/>
            <person name="Howarth C."/>
            <person name="Imamovic A."/>
            <person name="Larimer J."/>
            <person name="McCowan C."/>
            <person name="Montmayeur A."/>
            <person name="Murphy C."/>
            <person name="Neiman D."/>
            <person name="Pearson M."/>
            <person name="Priest M."/>
            <person name="Roberts A."/>
            <person name="Saif S."/>
            <person name="Shea T."/>
            <person name="Sisk P."/>
            <person name="Sykes S."/>
            <person name="Wortman J."/>
            <person name="Nusbaum C."/>
            <person name="Birren B."/>
        </authorList>
    </citation>
    <scope>NUCLEOTIDE SEQUENCE [LARGE SCALE GENOMIC DNA]</scope>
    <source>
        <strain evidence="4">race PST-78</strain>
    </source>
</reference>
<accession>A0A0L0UIW4</accession>
<dbReference type="PROSITE" id="PS51419">
    <property type="entry name" value="RAB"/>
    <property type="match status" value="1"/>
</dbReference>
<keyword evidence="4" id="KW-1185">Reference proteome</keyword>
<evidence type="ECO:0000256" key="2">
    <source>
        <dbReference type="ARBA" id="ARBA00023134"/>
    </source>
</evidence>
<dbReference type="InterPro" id="IPR001806">
    <property type="entry name" value="Small_GTPase"/>
</dbReference>
<dbReference type="STRING" id="1165861.A0A0L0UIW4"/>
<keyword evidence="1" id="KW-0547">Nucleotide-binding</keyword>
<evidence type="ECO:0000313" key="4">
    <source>
        <dbReference type="Proteomes" id="UP000054564"/>
    </source>
</evidence>
<dbReference type="Proteomes" id="UP000054564">
    <property type="component" value="Unassembled WGS sequence"/>
</dbReference>
<dbReference type="SUPFAM" id="SSF52540">
    <property type="entry name" value="P-loop containing nucleoside triphosphate hydrolases"/>
    <property type="match status" value="1"/>
</dbReference>
<dbReference type="SMART" id="SM00174">
    <property type="entry name" value="RHO"/>
    <property type="match status" value="1"/>
</dbReference>
<gene>
    <name evidence="3" type="ORF">PSTG_19736</name>
</gene>
<evidence type="ECO:0000256" key="1">
    <source>
        <dbReference type="ARBA" id="ARBA00022741"/>
    </source>
</evidence>
<keyword evidence="2" id="KW-0342">GTP-binding</keyword>
<dbReference type="AlphaFoldDB" id="A0A0L0UIW4"/>
<protein>
    <submittedName>
        <fullName evidence="3">Uncharacterized protein</fullName>
    </submittedName>
</protein>
<name>A0A0L0UIW4_9BASI</name>
<dbReference type="InterPro" id="IPR027417">
    <property type="entry name" value="P-loop_NTPase"/>
</dbReference>
<evidence type="ECO:0000313" key="3">
    <source>
        <dbReference type="EMBL" id="KNE86895.1"/>
    </source>
</evidence>
<sequence>TSCFIVCYSIANRTSFDNVKSKWLGELNRYGKHVSKLLVGTKLDLRIPNSKQFVNTVEGERLAKKIGDYKLRLYEQLVAKKDTQGEQLVICFSSE</sequence>
<dbReference type="EMBL" id="AJIL01007638">
    <property type="protein sequence ID" value="KNE86895.1"/>
    <property type="molecule type" value="Genomic_DNA"/>
</dbReference>
<comment type="caution">
    <text evidence="3">The sequence shown here is derived from an EMBL/GenBank/DDBJ whole genome shotgun (WGS) entry which is preliminary data.</text>
</comment>
<dbReference type="Gene3D" id="3.40.50.300">
    <property type="entry name" value="P-loop containing nucleotide triphosphate hydrolases"/>
    <property type="match status" value="1"/>
</dbReference>
<dbReference type="GO" id="GO:0005525">
    <property type="term" value="F:GTP binding"/>
    <property type="evidence" value="ECO:0007669"/>
    <property type="project" value="UniProtKB-KW"/>
</dbReference>
<dbReference type="GO" id="GO:0007264">
    <property type="term" value="P:small GTPase-mediated signal transduction"/>
    <property type="evidence" value="ECO:0007669"/>
    <property type="project" value="InterPro"/>
</dbReference>